<accession>A0A9Q1EJG4</accession>
<gene>
    <name evidence="5" type="ORF">SKAU_G00345270</name>
</gene>
<dbReference type="GO" id="GO:0031463">
    <property type="term" value="C:Cul3-RING ubiquitin ligase complex"/>
    <property type="evidence" value="ECO:0007669"/>
    <property type="project" value="TreeGrafter"/>
</dbReference>
<keyword evidence="6" id="KW-1185">Reference proteome</keyword>
<evidence type="ECO:0000313" key="6">
    <source>
        <dbReference type="Proteomes" id="UP001152622"/>
    </source>
</evidence>
<evidence type="ECO:0000256" key="2">
    <source>
        <dbReference type="ARBA" id="ARBA00022737"/>
    </source>
</evidence>
<evidence type="ECO:0000259" key="4">
    <source>
        <dbReference type="PROSITE" id="PS50097"/>
    </source>
</evidence>
<dbReference type="AlphaFoldDB" id="A0A9Q1EJG4"/>
<dbReference type="InterPro" id="IPR015915">
    <property type="entry name" value="Kelch-typ_b-propeller"/>
</dbReference>
<feature type="compositionally biased region" description="Basic and acidic residues" evidence="3">
    <location>
        <begin position="660"/>
        <end position="673"/>
    </location>
</feature>
<proteinExistence type="predicted"/>
<dbReference type="PANTHER" id="PTHR45632">
    <property type="entry name" value="LD33804P"/>
    <property type="match status" value="1"/>
</dbReference>
<reference evidence="5" key="1">
    <citation type="journal article" date="2023" name="Science">
        <title>Genome structures resolve the early diversification of teleost fishes.</title>
        <authorList>
            <person name="Parey E."/>
            <person name="Louis A."/>
            <person name="Montfort J."/>
            <person name="Bouchez O."/>
            <person name="Roques C."/>
            <person name="Iampietro C."/>
            <person name="Lluch J."/>
            <person name="Castinel A."/>
            <person name="Donnadieu C."/>
            <person name="Desvignes T."/>
            <person name="Floi Bucao C."/>
            <person name="Jouanno E."/>
            <person name="Wen M."/>
            <person name="Mejri S."/>
            <person name="Dirks R."/>
            <person name="Jansen H."/>
            <person name="Henkel C."/>
            <person name="Chen W.J."/>
            <person name="Zahm M."/>
            <person name="Cabau C."/>
            <person name="Klopp C."/>
            <person name="Thompson A.W."/>
            <person name="Robinson-Rechavi M."/>
            <person name="Braasch I."/>
            <person name="Lecointre G."/>
            <person name="Bobe J."/>
            <person name="Postlethwait J.H."/>
            <person name="Berthelot C."/>
            <person name="Roest Crollius H."/>
            <person name="Guiguen Y."/>
        </authorList>
    </citation>
    <scope>NUCLEOTIDE SEQUENCE</scope>
    <source>
        <strain evidence="5">WJC10195</strain>
    </source>
</reference>
<dbReference type="PANTHER" id="PTHR45632:SF9">
    <property type="entry name" value="KELCH-LIKE PROTEIN 9 ISOFORM X1"/>
    <property type="match status" value="1"/>
</dbReference>
<dbReference type="GO" id="GO:0097602">
    <property type="term" value="F:cullin family protein binding"/>
    <property type="evidence" value="ECO:0007669"/>
    <property type="project" value="TreeGrafter"/>
</dbReference>
<dbReference type="OrthoDB" id="6482909at2759"/>
<dbReference type="Pfam" id="PF07707">
    <property type="entry name" value="BACK"/>
    <property type="match status" value="1"/>
</dbReference>
<dbReference type="SUPFAM" id="SSF54695">
    <property type="entry name" value="POZ domain"/>
    <property type="match status" value="1"/>
</dbReference>
<feature type="compositionally biased region" description="Basic and acidic residues" evidence="3">
    <location>
        <begin position="12"/>
        <end position="22"/>
    </location>
</feature>
<keyword evidence="2" id="KW-0677">Repeat</keyword>
<dbReference type="SMART" id="SM00875">
    <property type="entry name" value="BACK"/>
    <property type="match status" value="1"/>
</dbReference>
<dbReference type="Pfam" id="PF00651">
    <property type="entry name" value="BTB"/>
    <property type="match status" value="1"/>
</dbReference>
<name>A0A9Q1EJG4_SYNKA</name>
<dbReference type="InterPro" id="IPR006652">
    <property type="entry name" value="Kelch_1"/>
</dbReference>
<organism evidence="5 6">
    <name type="scientific">Synaphobranchus kaupii</name>
    <name type="common">Kaup's arrowtooth eel</name>
    <dbReference type="NCBI Taxonomy" id="118154"/>
    <lineage>
        <taxon>Eukaryota</taxon>
        <taxon>Metazoa</taxon>
        <taxon>Chordata</taxon>
        <taxon>Craniata</taxon>
        <taxon>Vertebrata</taxon>
        <taxon>Euteleostomi</taxon>
        <taxon>Actinopterygii</taxon>
        <taxon>Neopterygii</taxon>
        <taxon>Teleostei</taxon>
        <taxon>Anguilliformes</taxon>
        <taxon>Synaphobranchidae</taxon>
        <taxon>Synaphobranchus</taxon>
    </lineage>
</organism>
<protein>
    <recommendedName>
        <fullName evidence="4">BTB domain-containing protein</fullName>
    </recommendedName>
</protein>
<feature type="compositionally biased region" description="Basic residues" evidence="3">
    <location>
        <begin position="650"/>
        <end position="659"/>
    </location>
</feature>
<dbReference type="SUPFAM" id="SSF117281">
    <property type="entry name" value="Kelch motif"/>
    <property type="match status" value="1"/>
</dbReference>
<dbReference type="Gene3D" id="1.25.40.420">
    <property type="match status" value="1"/>
</dbReference>
<dbReference type="Gene3D" id="2.120.10.80">
    <property type="entry name" value="Kelch-type beta propeller"/>
    <property type="match status" value="1"/>
</dbReference>
<feature type="region of interest" description="Disordered" evidence="3">
    <location>
        <begin position="1"/>
        <end position="26"/>
    </location>
</feature>
<feature type="region of interest" description="Disordered" evidence="3">
    <location>
        <begin position="645"/>
        <end position="679"/>
    </location>
</feature>
<evidence type="ECO:0000313" key="5">
    <source>
        <dbReference type="EMBL" id="KAJ8339894.1"/>
    </source>
</evidence>
<dbReference type="Pfam" id="PF24681">
    <property type="entry name" value="Kelch_KLHDC2_KLHL20_DRC7"/>
    <property type="match status" value="1"/>
</dbReference>
<dbReference type="SMART" id="SM00612">
    <property type="entry name" value="Kelch"/>
    <property type="match status" value="4"/>
</dbReference>
<dbReference type="InterPro" id="IPR011333">
    <property type="entry name" value="SKP1/BTB/POZ_sf"/>
</dbReference>
<dbReference type="InterPro" id="IPR000210">
    <property type="entry name" value="BTB/POZ_dom"/>
</dbReference>
<dbReference type="Gene3D" id="3.30.710.10">
    <property type="entry name" value="Potassium Channel Kv1.1, Chain A"/>
    <property type="match status" value="1"/>
</dbReference>
<dbReference type="SMART" id="SM00225">
    <property type="entry name" value="BTB"/>
    <property type="match status" value="1"/>
</dbReference>
<comment type="caution">
    <text evidence="5">The sequence shown here is derived from an EMBL/GenBank/DDBJ whole genome shotgun (WGS) entry which is preliminary data.</text>
</comment>
<dbReference type="GO" id="GO:0032465">
    <property type="term" value="P:regulation of cytokinesis"/>
    <property type="evidence" value="ECO:0007669"/>
    <property type="project" value="TreeGrafter"/>
</dbReference>
<dbReference type="PROSITE" id="PS50097">
    <property type="entry name" value="BTB"/>
    <property type="match status" value="1"/>
</dbReference>
<sequence length="707" mass="79123">MRNSAMLSGLTETRRPSLETTHRTSRTGYCCRGHNFETGSQHVKLRRHEERKEIRSVQEKKHFEPSANSLKHQQKWGAMAKGAGCTGSCPSRPVLGIGELTHNPPDLTLEPNTRKLISRGHATSILQRVEHLRSDKTLCDVIVESGDGSKTFPVHRIILASASEYFRAMFTGEMKEKGVVKLQGVSGRGLKSIIDFIYTGGLRLDLDSLRDTLEAATHLQVLPVLELCNQLLSTELSVDNCVEVGSMASELQFEDAQSRVKEFVCANFSALVQSGRYLELPEACLSHALSSDSLRGLAEAELYRVARDWLARDPAGRGEHTRGRLMRLVRFPLMAPAELLRISQEDGGMRADPACTQLLLEASTYQTLPFLQPALQSERTRIRSDSARLLLLGGVAHRSRAVSRQLRFYDDEAEAWRALRPMEEPRYQHGAALLGGFLFVVGGQGQYDDKGGTATDGAYRYDPRGNRWLKLAPLNDKRAFFPLCALRGRLYAVGGRNSNNELGTVEVYDFSKNEWTFVSPMAEPLYGHAGSVQGGLMYISGGITRDVFRKDLWRYDPVADEWSRCAEMAARRGLHCMGAVGGRLYVMGGNFPLGDSEYVDALSVEFYSPASDQFTWWAGYQWRRRCMVDVVQRYDPESDSWDEAFGPARAHGRGPRLRHDHPPDRRPPAEPRPRVSAGHVTTSWEGHIITPLFLEQEPGEFGEKLNL</sequence>
<dbReference type="GO" id="GO:0016567">
    <property type="term" value="P:protein ubiquitination"/>
    <property type="evidence" value="ECO:0007669"/>
    <property type="project" value="TreeGrafter"/>
</dbReference>
<dbReference type="GO" id="GO:0004842">
    <property type="term" value="F:ubiquitin-protein transferase activity"/>
    <property type="evidence" value="ECO:0007669"/>
    <property type="project" value="TreeGrafter"/>
</dbReference>
<feature type="domain" description="BTB" evidence="4">
    <location>
        <begin position="139"/>
        <end position="206"/>
    </location>
</feature>
<dbReference type="InterPro" id="IPR011705">
    <property type="entry name" value="BACK"/>
</dbReference>
<evidence type="ECO:0000256" key="1">
    <source>
        <dbReference type="ARBA" id="ARBA00022441"/>
    </source>
</evidence>
<evidence type="ECO:0000256" key="3">
    <source>
        <dbReference type="SAM" id="MobiDB-lite"/>
    </source>
</evidence>
<dbReference type="EMBL" id="JAINUF010000016">
    <property type="protein sequence ID" value="KAJ8339894.1"/>
    <property type="molecule type" value="Genomic_DNA"/>
</dbReference>
<keyword evidence="1" id="KW-0880">Kelch repeat</keyword>
<dbReference type="Proteomes" id="UP001152622">
    <property type="component" value="Chromosome 16"/>
</dbReference>